<feature type="compositionally biased region" description="Basic and acidic residues" evidence="2">
    <location>
        <begin position="250"/>
        <end position="262"/>
    </location>
</feature>
<comment type="caution">
    <text evidence="4">The sequence shown here is derived from an EMBL/GenBank/DDBJ whole genome shotgun (WGS) entry which is preliminary data.</text>
</comment>
<dbReference type="Gene3D" id="1.25.40.10">
    <property type="entry name" value="Tetratricopeptide repeat domain"/>
    <property type="match status" value="1"/>
</dbReference>
<gene>
    <name evidence="4" type="ORF">EDC63_10492</name>
</gene>
<dbReference type="EMBL" id="SMCO01000004">
    <property type="protein sequence ID" value="TCV88135.1"/>
    <property type="molecule type" value="Genomic_DNA"/>
</dbReference>
<dbReference type="Proteomes" id="UP000295367">
    <property type="component" value="Unassembled WGS sequence"/>
</dbReference>
<organism evidence="4 5">
    <name type="scientific">Sulfurirhabdus autotrophica</name>
    <dbReference type="NCBI Taxonomy" id="1706046"/>
    <lineage>
        <taxon>Bacteria</taxon>
        <taxon>Pseudomonadati</taxon>
        <taxon>Pseudomonadota</taxon>
        <taxon>Betaproteobacteria</taxon>
        <taxon>Nitrosomonadales</taxon>
        <taxon>Sulfuricellaceae</taxon>
        <taxon>Sulfurirhabdus</taxon>
    </lineage>
</organism>
<dbReference type="PROSITE" id="PS50005">
    <property type="entry name" value="TPR"/>
    <property type="match status" value="1"/>
</dbReference>
<keyword evidence="3" id="KW-0472">Membrane</keyword>
<proteinExistence type="predicted"/>
<evidence type="ECO:0000256" key="1">
    <source>
        <dbReference type="PROSITE-ProRule" id="PRU00339"/>
    </source>
</evidence>
<dbReference type="InterPro" id="IPR019734">
    <property type="entry name" value="TPR_rpt"/>
</dbReference>
<dbReference type="AlphaFoldDB" id="A0A4R3Y771"/>
<name>A0A4R3Y771_9PROT</name>
<dbReference type="InterPro" id="IPR011990">
    <property type="entry name" value="TPR-like_helical_dom_sf"/>
</dbReference>
<keyword evidence="5" id="KW-1185">Reference proteome</keyword>
<dbReference type="Pfam" id="PF13181">
    <property type="entry name" value="TPR_8"/>
    <property type="match status" value="1"/>
</dbReference>
<feature type="repeat" description="TPR" evidence="1">
    <location>
        <begin position="185"/>
        <end position="218"/>
    </location>
</feature>
<evidence type="ECO:0000256" key="2">
    <source>
        <dbReference type="SAM" id="MobiDB-lite"/>
    </source>
</evidence>
<protein>
    <submittedName>
        <fullName evidence="4">Tetratricopeptide repeat protein</fullName>
    </submittedName>
</protein>
<keyword evidence="3" id="KW-1133">Transmembrane helix</keyword>
<feature type="compositionally biased region" description="Polar residues" evidence="2">
    <location>
        <begin position="278"/>
        <end position="303"/>
    </location>
</feature>
<evidence type="ECO:0000256" key="3">
    <source>
        <dbReference type="SAM" id="Phobius"/>
    </source>
</evidence>
<keyword evidence="3" id="KW-0812">Transmembrane</keyword>
<dbReference type="SUPFAM" id="SSF48452">
    <property type="entry name" value="TPR-like"/>
    <property type="match status" value="1"/>
</dbReference>
<feature type="transmembrane region" description="Helical" evidence="3">
    <location>
        <begin position="26"/>
        <end position="48"/>
    </location>
</feature>
<reference evidence="4 5" key="1">
    <citation type="submission" date="2019-03" db="EMBL/GenBank/DDBJ databases">
        <title>Genomic Encyclopedia of Type Strains, Phase IV (KMG-IV): sequencing the most valuable type-strain genomes for metagenomic binning, comparative biology and taxonomic classification.</title>
        <authorList>
            <person name="Goeker M."/>
        </authorList>
    </citation>
    <scope>NUCLEOTIDE SEQUENCE [LARGE SCALE GENOMIC DNA]</scope>
    <source>
        <strain evidence="4 5">DSM 100309</strain>
    </source>
</reference>
<dbReference type="RefSeq" id="WP_165922931.1">
    <property type="nucleotide sequence ID" value="NZ_BHVT01000019.1"/>
</dbReference>
<accession>A0A4R3Y771</accession>
<feature type="compositionally biased region" description="Polar residues" evidence="2">
    <location>
        <begin position="313"/>
        <end position="331"/>
    </location>
</feature>
<sequence>MKLISKYCHLKLQQIVKLSAITLQRFILLTLMVIAIGYTISATAEGFLPDKREILMMPQLCQWMYGARAGLDPSAVPQSHTMDTTGCTRYHYYCDAHTDLVRAEKNAYTNPGLAKEKLNRALNTLKGQIEFHDGEGSCSKYLRADIRYTYGKALERYARLTKSSNYYAEAISPLLQAIQLTPEDFRAYQVLGDVYTALNKRKEAQEILYNGLEINPDSKALLRRYKAVGGQRPIPEKKSDIPPETVNTEKPGKPDTTEEPAKTQDTPAKPSEPLSVSKDASTSGTGVQGAESKNPQDNSQSSPYCRFCPDLGSDQNTDTTTSPVDSVNAETNKPACRFCP</sequence>
<feature type="region of interest" description="Disordered" evidence="2">
    <location>
        <begin position="231"/>
        <end position="340"/>
    </location>
</feature>
<keyword evidence="1" id="KW-0802">TPR repeat</keyword>
<evidence type="ECO:0000313" key="4">
    <source>
        <dbReference type="EMBL" id="TCV88135.1"/>
    </source>
</evidence>
<evidence type="ECO:0000313" key="5">
    <source>
        <dbReference type="Proteomes" id="UP000295367"/>
    </source>
</evidence>